<comment type="catalytic activity">
    <reaction evidence="9 10">
        <text>L-kynurenine + NADPH + O2 + H(+) = 3-hydroxy-L-kynurenine + NADP(+) + H2O</text>
        <dbReference type="Rhea" id="RHEA:20545"/>
        <dbReference type="ChEBI" id="CHEBI:15377"/>
        <dbReference type="ChEBI" id="CHEBI:15378"/>
        <dbReference type="ChEBI" id="CHEBI:15379"/>
        <dbReference type="ChEBI" id="CHEBI:57783"/>
        <dbReference type="ChEBI" id="CHEBI:57959"/>
        <dbReference type="ChEBI" id="CHEBI:58125"/>
        <dbReference type="ChEBI" id="CHEBI:58349"/>
        <dbReference type="EC" id="1.14.13.9"/>
    </reaction>
</comment>
<dbReference type="GO" id="GO:0070189">
    <property type="term" value="P:kynurenine metabolic process"/>
    <property type="evidence" value="ECO:0007669"/>
    <property type="project" value="TreeGrafter"/>
</dbReference>
<dbReference type="Proteomes" id="UP000663855">
    <property type="component" value="Unassembled WGS sequence"/>
</dbReference>
<dbReference type="GO" id="GO:0019805">
    <property type="term" value="P:quinolinate biosynthetic process"/>
    <property type="evidence" value="ECO:0007669"/>
    <property type="project" value="UniProtKB-UniRule"/>
</dbReference>
<dbReference type="InterPro" id="IPR036188">
    <property type="entry name" value="FAD/NAD-bd_sf"/>
</dbReference>
<evidence type="ECO:0000313" key="16">
    <source>
        <dbReference type="Proteomes" id="UP000663834"/>
    </source>
</evidence>
<dbReference type="EMBL" id="CAJNOW010005727">
    <property type="protein sequence ID" value="CAF1460064.1"/>
    <property type="molecule type" value="Genomic_DNA"/>
</dbReference>
<keyword evidence="7 10" id="KW-0503">Monooxygenase</keyword>
<dbReference type="GO" id="GO:0005741">
    <property type="term" value="C:mitochondrial outer membrane"/>
    <property type="evidence" value="ECO:0007669"/>
    <property type="project" value="TreeGrafter"/>
</dbReference>
<proteinExistence type="inferred from homology"/>
<dbReference type="UniPathway" id="UPA00253">
    <property type="reaction ID" value="UER00328"/>
</dbReference>
<dbReference type="OrthoDB" id="10053569at2759"/>
<comment type="subcellular location">
    <subcellularLocation>
        <location evidence="10">Mitochondrion</location>
    </subcellularLocation>
</comment>
<dbReference type="GO" id="GO:0071949">
    <property type="term" value="F:FAD binding"/>
    <property type="evidence" value="ECO:0007669"/>
    <property type="project" value="InterPro"/>
</dbReference>
<dbReference type="EMBL" id="CAJNRE010008061">
    <property type="protein sequence ID" value="CAF2070424.1"/>
    <property type="molecule type" value="Genomic_DNA"/>
</dbReference>
<dbReference type="EMBL" id="CAJNOV010007336">
    <property type="protein sequence ID" value="CAF1277823.1"/>
    <property type="molecule type" value="Genomic_DNA"/>
</dbReference>
<dbReference type="FunFam" id="3.50.50.60:FF:000129">
    <property type="entry name" value="Kynurenine 3-monooxygenase"/>
    <property type="match status" value="1"/>
</dbReference>
<evidence type="ECO:0000256" key="5">
    <source>
        <dbReference type="ARBA" id="ARBA00022857"/>
    </source>
</evidence>
<evidence type="ECO:0000256" key="6">
    <source>
        <dbReference type="ARBA" id="ARBA00023002"/>
    </source>
</evidence>
<evidence type="ECO:0000256" key="9">
    <source>
        <dbReference type="ARBA" id="ARBA00047818"/>
    </source>
</evidence>
<evidence type="ECO:0000256" key="4">
    <source>
        <dbReference type="ARBA" id="ARBA00022827"/>
    </source>
</evidence>
<comment type="cofactor">
    <cofactor evidence="1 10">
        <name>FAD</name>
        <dbReference type="ChEBI" id="CHEBI:57692"/>
    </cofactor>
</comment>
<evidence type="ECO:0000256" key="7">
    <source>
        <dbReference type="ARBA" id="ARBA00023033"/>
    </source>
</evidence>
<comment type="similarity">
    <text evidence="10">Belongs to the aromatic-ring hydroxylase family. KMO subfamily.</text>
</comment>
<comment type="caution">
    <text evidence="13">The sequence shown here is derived from an EMBL/GenBank/DDBJ whole genome shotgun (WGS) entry which is preliminary data.</text>
</comment>
<dbReference type="SUPFAM" id="SSF51905">
    <property type="entry name" value="FAD/NAD(P)-binding domain"/>
    <property type="match status" value="1"/>
</dbReference>
<dbReference type="InterPro" id="IPR002938">
    <property type="entry name" value="FAD-bd"/>
</dbReference>
<dbReference type="PRINTS" id="PR00420">
    <property type="entry name" value="RNGMNOXGNASE"/>
</dbReference>
<evidence type="ECO:0000256" key="8">
    <source>
        <dbReference type="ARBA" id="ARBA00023128"/>
    </source>
</evidence>
<dbReference type="PANTHER" id="PTHR46028:SF2">
    <property type="entry name" value="KYNURENINE 3-MONOOXYGENASE"/>
    <property type="match status" value="1"/>
</dbReference>
<dbReference type="GO" id="GO:0043420">
    <property type="term" value="P:anthranilate metabolic process"/>
    <property type="evidence" value="ECO:0007669"/>
    <property type="project" value="UniProtKB-UniRule"/>
</dbReference>
<evidence type="ECO:0000256" key="10">
    <source>
        <dbReference type="HAMAP-Rule" id="MF_03018"/>
    </source>
</evidence>
<keyword evidence="4 10" id="KW-0274">FAD</keyword>
<dbReference type="EC" id="1.14.13.9" evidence="10"/>
<evidence type="ECO:0000259" key="11">
    <source>
        <dbReference type="Pfam" id="PF01494"/>
    </source>
</evidence>
<dbReference type="Proteomes" id="UP000663834">
    <property type="component" value="Unassembled WGS sequence"/>
</dbReference>
<protein>
    <recommendedName>
        <fullName evidence="10">Kynurenine 3-monooxygenase</fullName>
        <ecNumber evidence="10">1.14.13.9</ecNumber>
    </recommendedName>
    <alternativeName>
        <fullName evidence="10">Kynurenine 3-hydroxylase</fullName>
    </alternativeName>
</protein>
<dbReference type="Pfam" id="PF01494">
    <property type="entry name" value="FAD_binding_3"/>
    <property type="match status" value="1"/>
</dbReference>
<dbReference type="Gene3D" id="3.50.50.60">
    <property type="entry name" value="FAD/NAD(P)-binding domain"/>
    <property type="match status" value="1"/>
</dbReference>
<evidence type="ECO:0000313" key="13">
    <source>
        <dbReference type="EMBL" id="CAF1460064.1"/>
    </source>
</evidence>
<evidence type="ECO:0000256" key="1">
    <source>
        <dbReference type="ARBA" id="ARBA00001974"/>
    </source>
</evidence>
<dbReference type="HAMAP" id="MF_01971">
    <property type="entry name" value="Kynurenine_monooxygenase"/>
    <property type="match status" value="1"/>
</dbReference>
<dbReference type="EMBL" id="CAJOBJ010005938">
    <property type="protein sequence ID" value="CAF4046347.1"/>
    <property type="molecule type" value="Genomic_DNA"/>
</dbReference>
<dbReference type="Proteomes" id="UP000663824">
    <property type="component" value="Unassembled WGS sequence"/>
</dbReference>
<keyword evidence="6 10" id="KW-0560">Oxidoreductase</keyword>
<evidence type="ECO:0000313" key="14">
    <source>
        <dbReference type="EMBL" id="CAF2070424.1"/>
    </source>
</evidence>
<dbReference type="AlphaFoldDB" id="A0A815Q930"/>
<name>A0A815Q930_9BILA</name>
<dbReference type="InterPro" id="IPR027545">
    <property type="entry name" value="Kynurenine_monooxygenase"/>
</dbReference>
<comment type="function">
    <text evidence="10">Catalyzes the hydroxylation of L-kynurenine (L-Kyn) to form 3-hydroxy-L-kynurenine (L-3OHKyn). Required for synthesis of quinolinic acid.</text>
</comment>
<accession>A0A815Q930</accession>
<evidence type="ECO:0000313" key="15">
    <source>
        <dbReference type="EMBL" id="CAF4046347.1"/>
    </source>
</evidence>
<keyword evidence="3 10" id="KW-0662">Pyridine nucleotide biosynthesis</keyword>
<comment type="pathway">
    <text evidence="10">Cofactor biosynthesis; NAD(+) biosynthesis; quinolinate from L-kynurenine: step 1/3.</text>
</comment>
<feature type="domain" description="FAD-binding" evidence="11">
    <location>
        <begin position="13"/>
        <end position="336"/>
    </location>
</feature>
<evidence type="ECO:0000256" key="3">
    <source>
        <dbReference type="ARBA" id="ARBA00022642"/>
    </source>
</evidence>
<sequence>MANTTESHPNKTIAIVGGGLGGALCACFFAKHGINVHLFELRPDIRNQKVVKGRSINMALSRRGRDALAYINCEDVIIRNGIPMRARMLHDLKCHTAAVPYGTKPEHEIISIDRRILNELLLDEACKYPEIKIHFQHKFVSWNPENKIATFQNKSSENVDFEVDALIGYDGCHSAVRAAMMKTDSINFSQEFVESHYMEFCIPPKNGEFAMEKNYLHIWPRHDFMLIALPNQDKSFTTTLFLPLNIFQTLTTTDELLAFFQKYFPDAISFMGQEYLIETFFSSKPLPLVSIKCSPHVSTNGDILLMGDAAHSMVPFYAQGMNSAFEDALVLFDKLKQNNFQFSTAFFDYNKTRIHDVHAIVDLSMYNYREMSHLVTQTSFYWRKKVDNCLYRLIPNWWVPLYTMVTFTRIPYKQCLALRQRQDQILKLFRLTGYAVAGLYLLQKLSTFVINPLAKTSIVQNILPRFAANK</sequence>
<keyword evidence="2 10" id="KW-0285">Flavoprotein</keyword>
<dbReference type="GO" id="GO:0004502">
    <property type="term" value="F:kynurenine 3-monooxygenase activity"/>
    <property type="evidence" value="ECO:0007669"/>
    <property type="project" value="UniProtKB-UniRule"/>
</dbReference>
<dbReference type="GO" id="GO:0006569">
    <property type="term" value="P:L-tryptophan catabolic process"/>
    <property type="evidence" value="ECO:0007669"/>
    <property type="project" value="UniProtKB-UniRule"/>
</dbReference>
<gene>
    <name evidence="10" type="primary">KMO</name>
    <name evidence="12" type="ORF">CJN711_LOCUS15816</name>
    <name evidence="15" type="ORF">GIL414_LOCUS14187</name>
    <name evidence="13" type="ORF">KQP761_LOCUS12469</name>
    <name evidence="14" type="ORF">MBJ925_LOCUS16613</name>
</gene>
<keyword evidence="8 10" id="KW-0496">Mitochondrion</keyword>
<keyword evidence="5 10" id="KW-0521">NADP</keyword>
<evidence type="ECO:0000256" key="2">
    <source>
        <dbReference type="ARBA" id="ARBA00022630"/>
    </source>
</evidence>
<dbReference type="PANTHER" id="PTHR46028">
    <property type="entry name" value="KYNURENINE 3-MONOOXYGENASE"/>
    <property type="match status" value="1"/>
</dbReference>
<dbReference type="Proteomes" id="UP000681720">
    <property type="component" value="Unassembled WGS sequence"/>
</dbReference>
<evidence type="ECO:0000313" key="12">
    <source>
        <dbReference type="EMBL" id="CAF1277823.1"/>
    </source>
</evidence>
<organism evidence="13 16">
    <name type="scientific">Rotaria magnacalcarata</name>
    <dbReference type="NCBI Taxonomy" id="392030"/>
    <lineage>
        <taxon>Eukaryota</taxon>
        <taxon>Metazoa</taxon>
        <taxon>Spiralia</taxon>
        <taxon>Gnathifera</taxon>
        <taxon>Rotifera</taxon>
        <taxon>Eurotatoria</taxon>
        <taxon>Bdelloidea</taxon>
        <taxon>Philodinida</taxon>
        <taxon>Philodinidae</taxon>
        <taxon>Rotaria</taxon>
    </lineage>
</organism>
<dbReference type="GO" id="GO:0034354">
    <property type="term" value="P:'de novo' NAD+ biosynthetic process from L-tryptophan"/>
    <property type="evidence" value="ECO:0007669"/>
    <property type="project" value="UniProtKB-UniRule"/>
</dbReference>
<reference evidence="13" key="1">
    <citation type="submission" date="2021-02" db="EMBL/GenBank/DDBJ databases">
        <authorList>
            <person name="Nowell W R."/>
        </authorList>
    </citation>
    <scope>NUCLEOTIDE SEQUENCE</scope>
</reference>